<gene>
    <name evidence="3" type="ORF">VMCG_03402</name>
</gene>
<dbReference type="InterPro" id="IPR056124">
    <property type="entry name" value="DUF7707"/>
</dbReference>
<dbReference type="AlphaFoldDB" id="A0A423WWU2"/>
<dbReference type="Proteomes" id="UP000283895">
    <property type="component" value="Unassembled WGS sequence"/>
</dbReference>
<organism evidence="3 4">
    <name type="scientific">Cytospora schulzeri</name>
    <dbReference type="NCBI Taxonomy" id="448051"/>
    <lineage>
        <taxon>Eukaryota</taxon>
        <taxon>Fungi</taxon>
        <taxon>Dikarya</taxon>
        <taxon>Ascomycota</taxon>
        <taxon>Pezizomycotina</taxon>
        <taxon>Sordariomycetes</taxon>
        <taxon>Sordariomycetidae</taxon>
        <taxon>Diaporthales</taxon>
        <taxon>Cytosporaceae</taxon>
        <taxon>Cytospora</taxon>
    </lineage>
</organism>
<protein>
    <recommendedName>
        <fullName evidence="2">DUF7707 domain-containing protein</fullName>
    </recommendedName>
</protein>
<feature type="signal peptide" evidence="1">
    <location>
        <begin position="1"/>
        <end position="21"/>
    </location>
</feature>
<dbReference type="Pfam" id="PF24808">
    <property type="entry name" value="DUF7707"/>
    <property type="match status" value="1"/>
</dbReference>
<evidence type="ECO:0000313" key="3">
    <source>
        <dbReference type="EMBL" id="ROW07966.1"/>
    </source>
</evidence>
<evidence type="ECO:0000259" key="2">
    <source>
        <dbReference type="Pfam" id="PF24808"/>
    </source>
</evidence>
<reference evidence="3 4" key="1">
    <citation type="submission" date="2015-09" db="EMBL/GenBank/DDBJ databases">
        <title>Host preference determinants of Valsa canker pathogens revealed by comparative genomics.</title>
        <authorList>
            <person name="Yin Z."/>
            <person name="Huang L."/>
        </authorList>
    </citation>
    <scope>NUCLEOTIDE SEQUENCE [LARGE SCALE GENOMIC DNA]</scope>
    <source>
        <strain evidence="3 4">03-1</strain>
    </source>
</reference>
<dbReference type="PANTHER" id="PTHR38118">
    <property type="entry name" value="ANCHORED CELL WALL PROTEIN 11-RELATED"/>
    <property type="match status" value="1"/>
</dbReference>
<evidence type="ECO:0000256" key="1">
    <source>
        <dbReference type="SAM" id="SignalP"/>
    </source>
</evidence>
<feature type="chain" id="PRO_5019428401" description="DUF7707 domain-containing protein" evidence="1">
    <location>
        <begin position="22"/>
        <end position="192"/>
    </location>
</feature>
<evidence type="ECO:0000313" key="4">
    <source>
        <dbReference type="Proteomes" id="UP000283895"/>
    </source>
</evidence>
<proteinExistence type="predicted"/>
<dbReference type="EMBL" id="LKEA01000007">
    <property type="protein sequence ID" value="ROW07966.1"/>
    <property type="molecule type" value="Genomic_DNA"/>
</dbReference>
<keyword evidence="4" id="KW-1185">Reference proteome</keyword>
<keyword evidence="1" id="KW-0732">Signal</keyword>
<feature type="domain" description="DUF7707" evidence="2">
    <location>
        <begin position="24"/>
        <end position="126"/>
    </location>
</feature>
<dbReference type="OrthoDB" id="2439692at2759"/>
<sequence>MHSLRTSLLATAAALVATVGADYYIDPDSVSLDQRKAWCQSETSTCPSICEDQAQTGASVNSCDPEKLSYGCLCADGTQPNVSEYSLTLPYFVCVEYGSQCVTACGQNNTCSAACRSDHPCGAQHPKTSNATSTAASTTASSTADATAVYSGLAGQTGSSSSASGPPSFEILRLYGTAGMLGLFSLGFAYLL</sequence>
<comment type="caution">
    <text evidence="3">The sequence shown here is derived from an EMBL/GenBank/DDBJ whole genome shotgun (WGS) entry which is preliminary data.</text>
</comment>
<name>A0A423WWU2_9PEZI</name>
<dbReference type="PANTHER" id="PTHR38118:SF2">
    <property type="entry name" value="CDP-ALCOHOL PHOSPHATIDYLTRANSFERASE PROTEIN"/>
    <property type="match status" value="1"/>
</dbReference>
<accession>A0A423WWU2</accession>